<comment type="similarity">
    <text evidence="1 3">Belongs to the type-B carboxylesterase/lipase family.</text>
</comment>
<gene>
    <name evidence="6" type="ORF">FEF09_20370</name>
</gene>
<dbReference type="GO" id="GO:0016787">
    <property type="term" value="F:hydrolase activity"/>
    <property type="evidence" value="ECO:0007669"/>
    <property type="project" value="UniProtKB-KW"/>
</dbReference>
<evidence type="ECO:0000256" key="4">
    <source>
        <dbReference type="SAM" id="MobiDB-lite"/>
    </source>
</evidence>
<feature type="region of interest" description="Disordered" evidence="4">
    <location>
        <begin position="440"/>
        <end position="459"/>
    </location>
</feature>
<dbReference type="AlphaFoldDB" id="A0A5C6LPI7"/>
<keyword evidence="2 3" id="KW-0378">Hydrolase</keyword>
<dbReference type="InterPro" id="IPR019819">
    <property type="entry name" value="Carboxylesterase_B_CS"/>
</dbReference>
<comment type="caution">
    <text evidence="6">The sequence shown here is derived from an EMBL/GenBank/DDBJ whole genome shotgun (WGS) entry which is preliminary data.</text>
</comment>
<dbReference type="PANTHER" id="PTHR11559">
    <property type="entry name" value="CARBOXYLESTERASE"/>
    <property type="match status" value="1"/>
</dbReference>
<evidence type="ECO:0000256" key="2">
    <source>
        <dbReference type="ARBA" id="ARBA00022801"/>
    </source>
</evidence>
<dbReference type="InterPro" id="IPR019826">
    <property type="entry name" value="Carboxylesterase_B_AS"/>
</dbReference>
<dbReference type="PROSITE" id="PS00122">
    <property type="entry name" value="CARBOXYLESTERASE_B_1"/>
    <property type="match status" value="1"/>
</dbReference>
<dbReference type="Pfam" id="PF00135">
    <property type="entry name" value="COesterase"/>
    <property type="match status" value="1"/>
</dbReference>
<dbReference type="OrthoDB" id="9775851at2"/>
<evidence type="ECO:0000259" key="5">
    <source>
        <dbReference type="Pfam" id="PF00135"/>
    </source>
</evidence>
<feature type="domain" description="Carboxylesterase type B" evidence="5">
    <location>
        <begin position="30"/>
        <end position="541"/>
    </location>
</feature>
<dbReference type="InterPro" id="IPR029058">
    <property type="entry name" value="AB_hydrolase_fold"/>
</dbReference>
<feature type="chain" id="PRO_5023069879" description="Carboxylic ester hydrolase" evidence="3">
    <location>
        <begin position="22"/>
        <end position="550"/>
    </location>
</feature>
<feature type="signal peptide" evidence="3">
    <location>
        <begin position="1"/>
        <end position="21"/>
    </location>
</feature>
<evidence type="ECO:0000256" key="3">
    <source>
        <dbReference type="RuleBase" id="RU361235"/>
    </source>
</evidence>
<keyword evidence="7" id="KW-1185">Reference proteome</keyword>
<reference evidence="6 7" key="1">
    <citation type="submission" date="2019-08" db="EMBL/GenBank/DDBJ databases">
        <title>Whole genome sequencing of chitin degrading bacteria Chitinophaga pinensis YS16.</title>
        <authorList>
            <person name="Singh R.P."/>
            <person name="Manchanda G."/>
            <person name="Maurya I.K."/>
            <person name="Joshi N.K."/>
            <person name="Srivastava A.K."/>
        </authorList>
    </citation>
    <scope>NUCLEOTIDE SEQUENCE [LARGE SCALE GENOMIC DNA]</scope>
    <source>
        <strain evidence="6 7">YS-16</strain>
    </source>
</reference>
<accession>A0A5C6LPI7</accession>
<dbReference type="InterPro" id="IPR002018">
    <property type="entry name" value="CarbesteraseB"/>
</dbReference>
<protein>
    <recommendedName>
        <fullName evidence="3">Carboxylic ester hydrolase</fullName>
        <ecNumber evidence="3">3.1.1.-</ecNumber>
    </recommendedName>
</protein>
<evidence type="ECO:0000256" key="1">
    <source>
        <dbReference type="ARBA" id="ARBA00005964"/>
    </source>
</evidence>
<dbReference type="EMBL" id="VOHS01000024">
    <property type="protein sequence ID" value="TWV98781.1"/>
    <property type="molecule type" value="Genomic_DNA"/>
</dbReference>
<evidence type="ECO:0000313" key="7">
    <source>
        <dbReference type="Proteomes" id="UP000318815"/>
    </source>
</evidence>
<name>A0A5C6LPI7_9BACT</name>
<dbReference type="Gene3D" id="3.40.50.1820">
    <property type="entry name" value="alpha/beta hydrolase"/>
    <property type="match status" value="1"/>
</dbReference>
<proteinExistence type="inferred from homology"/>
<sequence>MKSYCLSLLMLCQLGWLPGMAQKKSAVSPALVKIESGRIQGVVSRTSGIRSYKGIPYAQPPVGNLRWKAPQPEKSWDTILKADHFGPRAMQGNIFGDMGFRSDGMSEDCLYLNVWAPANPGKQKLPVLVYFYGGGMVAGDGSETRYDGESMARKGIVALTVNYRLGVFGLMAHPDLSKEAAYHTSGNYTLLDQQAALVWVKKNIAAFGGDPNRVTIAGESAGSIAVSALMASPLSKDLIHGAIGESGAMINPTMAPVSKEEAEKNGVAMANLLGASTLDALRAIPAEELLRKASGPGVPHMACNIDGYVLPKKPVDIYAAGEQAHVPLLVGWNSTEVPYRALLWKDDPTTENYVKKITELYPRNTDEVLQLYPGGSEQQVIASATDLASDRFIVYSTWKWADLHKTSSQQTVYRYIFSHPRPDMVPKMGNAQPGLAGGVIKTSTPQPKQPKQPEPMKGAPHAAEIEYAMGNLPHNKVYAWTQADYAVSNTMLNYFANFVKTGNPNGPGLPKWEQDDAKNSRYMNIDVQSSMKKETTKARYIFLDKMYKED</sequence>
<dbReference type="Proteomes" id="UP000318815">
    <property type="component" value="Unassembled WGS sequence"/>
</dbReference>
<dbReference type="SUPFAM" id="SSF53474">
    <property type="entry name" value="alpha/beta-Hydrolases"/>
    <property type="match status" value="1"/>
</dbReference>
<organism evidence="6 7">
    <name type="scientific">Chitinophaga pinensis</name>
    <dbReference type="NCBI Taxonomy" id="79329"/>
    <lineage>
        <taxon>Bacteria</taxon>
        <taxon>Pseudomonadati</taxon>
        <taxon>Bacteroidota</taxon>
        <taxon>Chitinophagia</taxon>
        <taxon>Chitinophagales</taxon>
        <taxon>Chitinophagaceae</taxon>
        <taxon>Chitinophaga</taxon>
    </lineage>
</organism>
<dbReference type="RefSeq" id="WP_146306808.1">
    <property type="nucleotide sequence ID" value="NZ_VOHS01000024.1"/>
</dbReference>
<evidence type="ECO:0000313" key="6">
    <source>
        <dbReference type="EMBL" id="TWV98781.1"/>
    </source>
</evidence>
<keyword evidence="3" id="KW-0732">Signal</keyword>
<dbReference type="InterPro" id="IPR050309">
    <property type="entry name" value="Type-B_Carboxylest/Lipase"/>
</dbReference>
<dbReference type="EC" id="3.1.1.-" evidence="3"/>
<dbReference type="PROSITE" id="PS00941">
    <property type="entry name" value="CARBOXYLESTERASE_B_2"/>
    <property type="match status" value="1"/>
</dbReference>